<dbReference type="Gene3D" id="3.40.50.720">
    <property type="entry name" value="NAD(P)-binding Rossmann-like Domain"/>
    <property type="match status" value="1"/>
</dbReference>
<dbReference type="InterPro" id="IPR002347">
    <property type="entry name" value="SDR_fam"/>
</dbReference>
<dbReference type="InterPro" id="IPR020904">
    <property type="entry name" value="Sc_DH/Rdtase_CS"/>
</dbReference>
<keyword evidence="2" id="KW-0554">One-carbon metabolism</keyword>
<dbReference type="PANTHER" id="PTHR43639:SF6">
    <property type="entry name" value="DIHYDROMONAPTERIN REDUCTASE"/>
    <property type="match status" value="1"/>
</dbReference>
<dbReference type="NCBIfam" id="NF005066">
    <property type="entry name" value="PRK06483.1"/>
    <property type="match status" value="1"/>
</dbReference>
<dbReference type="GO" id="GO:0006730">
    <property type="term" value="P:one-carbon metabolic process"/>
    <property type="evidence" value="ECO:0007669"/>
    <property type="project" value="UniProtKB-KW"/>
</dbReference>
<name>A0A0F9QUL1_9ZZZZ</name>
<dbReference type="GO" id="GO:0004146">
    <property type="term" value="F:dihydrofolate reductase activity"/>
    <property type="evidence" value="ECO:0007669"/>
    <property type="project" value="UniProtKB-EC"/>
</dbReference>
<evidence type="ECO:0000256" key="1">
    <source>
        <dbReference type="ARBA" id="ARBA00012856"/>
    </source>
</evidence>
<evidence type="ECO:0000256" key="7">
    <source>
        <dbReference type="ARBA" id="ARBA00039145"/>
    </source>
</evidence>
<dbReference type="EC" id="1.5.1.3" evidence="1"/>
<evidence type="ECO:0000256" key="8">
    <source>
        <dbReference type="ARBA" id="ARBA00039631"/>
    </source>
</evidence>
<organism evidence="12">
    <name type="scientific">marine sediment metagenome</name>
    <dbReference type="NCBI Taxonomy" id="412755"/>
    <lineage>
        <taxon>unclassified sequences</taxon>
        <taxon>metagenomes</taxon>
        <taxon>ecological metagenomes</taxon>
    </lineage>
</organism>
<comment type="function">
    <text evidence="5">Catalyzes the reduction of dihydromonapterin to tetrahydromonapterin. Also has lower activity with dihydrofolate.</text>
</comment>
<comment type="caution">
    <text evidence="12">The sequence shown here is derived from an EMBL/GenBank/DDBJ whole genome shotgun (WGS) entry which is preliminary data.</text>
</comment>
<dbReference type="PROSITE" id="PS00061">
    <property type="entry name" value="ADH_SHORT"/>
    <property type="match status" value="1"/>
</dbReference>
<evidence type="ECO:0000256" key="10">
    <source>
        <dbReference type="ARBA" id="ARBA00048873"/>
    </source>
</evidence>
<evidence type="ECO:0000256" key="4">
    <source>
        <dbReference type="ARBA" id="ARBA00023002"/>
    </source>
</evidence>
<evidence type="ECO:0000256" key="6">
    <source>
        <dbReference type="ARBA" id="ARBA00038212"/>
    </source>
</evidence>
<evidence type="ECO:0000256" key="2">
    <source>
        <dbReference type="ARBA" id="ARBA00022563"/>
    </source>
</evidence>
<evidence type="ECO:0000256" key="5">
    <source>
        <dbReference type="ARBA" id="ARBA00037508"/>
    </source>
</evidence>
<comment type="catalytic activity">
    <reaction evidence="10">
        <text>(6S)-5,6,7,8-tetrahydrofolate + NADP(+) = 7,8-dihydrofolate + NADPH + H(+)</text>
        <dbReference type="Rhea" id="RHEA:15009"/>
        <dbReference type="ChEBI" id="CHEBI:15378"/>
        <dbReference type="ChEBI" id="CHEBI:57451"/>
        <dbReference type="ChEBI" id="CHEBI:57453"/>
        <dbReference type="ChEBI" id="CHEBI:57783"/>
        <dbReference type="ChEBI" id="CHEBI:58349"/>
        <dbReference type="EC" id="1.5.1.3"/>
    </reaction>
</comment>
<evidence type="ECO:0000313" key="12">
    <source>
        <dbReference type="EMBL" id="KKN08888.1"/>
    </source>
</evidence>
<protein>
    <recommendedName>
        <fullName evidence="8">Dihydromonapterin reductase</fullName>
        <ecNumber evidence="1">1.5.1.3</ecNumber>
        <ecNumber evidence="7">1.5.1.50</ecNumber>
    </recommendedName>
    <alternativeName>
        <fullName evidence="9">Dihydrofolate reductase</fullName>
    </alternativeName>
</protein>
<evidence type="ECO:0000256" key="3">
    <source>
        <dbReference type="ARBA" id="ARBA00022857"/>
    </source>
</evidence>
<keyword evidence="3" id="KW-0521">NADP</keyword>
<gene>
    <name evidence="12" type="ORF">LCGC14_1052080</name>
</gene>
<dbReference type="EC" id="1.5.1.50" evidence="7"/>
<evidence type="ECO:0000256" key="11">
    <source>
        <dbReference type="ARBA" id="ARBA00049376"/>
    </source>
</evidence>
<dbReference type="SUPFAM" id="SSF51735">
    <property type="entry name" value="NAD(P)-binding Rossmann-fold domains"/>
    <property type="match status" value="1"/>
</dbReference>
<proteinExistence type="inferred from homology"/>
<dbReference type="Pfam" id="PF00106">
    <property type="entry name" value="adh_short"/>
    <property type="match status" value="1"/>
</dbReference>
<dbReference type="PANTHER" id="PTHR43639">
    <property type="entry name" value="OXIDOREDUCTASE, SHORT-CHAIN DEHYDROGENASE/REDUCTASE FAMILY (AFU_ORTHOLOGUE AFUA_5G02870)"/>
    <property type="match status" value="1"/>
</dbReference>
<reference evidence="12" key="1">
    <citation type="journal article" date="2015" name="Nature">
        <title>Complex archaea that bridge the gap between prokaryotes and eukaryotes.</title>
        <authorList>
            <person name="Spang A."/>
            <person name="Saw J.H."/>
            <person name="Jorgensen S.L."/>
            <person name="Zaremba-Niedzwiedzka K."/>
            <person name="Martijn J."/>
            <person name="Lind A.E."/>
            <person name="van Eijk R."/>
            <person name="Schleper C."/>
            <person name="Guy L."/>
            <person name="Ettema T.J."/>
        </authorList>
    </citation>
    <scope>NUCLEOTIDE SEQUENCE</scope>
</reference>
<dbReference type="AlphaFoldDB" id="A0A0F9QUL1"/>
<accession>A0A0F9QUL1</accession>
<comment type="similarity">
    <text evidence="6">Belongs to the short-chain dehydrogenases/reductases (SDR) family. FolM subfamily.</text>
</comment>
<keyword evidence="4" id="KW-0560">Oxidoreductase</keyword>
<comment type="catalytic activity">
    <reaction evidence="11">
        <text>7,8-dihydromonapterin + NADPH + H(+) = 5,6,7,8-tetrahydromonapterin + NADP(+)</text>
        <dbReference type="Rhea" id="RHEA:34847"/>
        <dbReference type="ChEBI" id="CHEBI:15378"/>
        <dbReference type="ChEBI" id="CHEBI:57783"/>
        <dbReference type="ChEBI" id="CHEBI:58349"/>
        <dbReference type="ChEBI" id="CHEBI:71175"/>
        <dbReference type="ChEBI" id="CHEBI:71177"/>
        <dbReference type="EC" id="1.5.1.50"/>
    </reaction>
</comment>
<dbReference type="PRINTS" id="PR00081">
    <property type="entry name" value="GDHRDH"/>
</dbReference>
<dbReference type="InterPro" id="IPR036291">
    <property type="entry name" value="NAD(P)-bd_dom_sf"/>
</dbReference>
<sequence>MIYYSPKKIAIDRSCFNNIGISYPPKRTLPYMTSPILITGAGQRIGLALAQHYIAQGQAVVITYRTRHNAVDKLEQLGAVCIYADFSTDDGISAFINTLKEHTTSLRAIVHNASSWDCEANNPDFAVLFDNMMRIHAKTPYLINLMCAELLLNYQQSEKVPADIIHLTDYVVETGSPKHLAYAASKAALDNLTKSFSAKYAPNIKVNSVAPSLIIFNEHDDEQYRAKTLAKKLSIVLIYYYKATTSQGAPCLLMADAI</sequence>
<dbReference type="EMBL" id="LAZR01004406">
    <property type="protein sequence ID" value="KKN08888.1"/>
    <property type="molecule type" value="Genomic_DNA"/>
</dbReference>
<evidence type="ECO:0000256" key="9">
    <source>
        <dbReference type="ARBA" id="ARBA00042299"/>
    </source>
</evidence>